<dbReference type="InterPro" id="IPR044222">
    <property type="entry name" value="SIP1-1/2-like"/>
</dbReference>
<comment type="caution">
    <text evidence="10">The sequence shown here is derived from an EMBL/GenBank/DDBJ whole genome shotgun (WGS) entry which is preliminary data.</text>
</comment>
<keyword evidence="5 9" id="KW-1133">Transmembrane helix</keyword>
<dbReference type="EMBL" id="BTGU01000117">
    <property type="protein sequence ID" value="GMN61752.1"/>
    <property type="molecule type" value="Genomic_DNA"/>
</dbReference>
<keyword evidence="6 9" id="KW-0472">Membrane</keyword>
<dbReference type="GO" id="GO:0015250">
    <property type="term" value="F:water channel activity"/>
    <property type="evidence" value="ECO:0007669"/>
    <property type="project" value="InterPro"/>
</dbReference>
<evidence type="ECO:0000256" key="6">
    <source>
        <dbReference type="ARBA" id="ARBA00023136"/>
    </source>
</evidence>
<evidence type="ECO:0000256" key="3">
    <source>
        <dbReference type="ARBA" id="ARBA00022692"/>
    </source>
</evidence>
<keyword evidence="4" id="KW-0677">Repeat</keyword>
<keyword evidence="11" id="KW-1185">Reference proteome</keyword>
<reference evidence="10" key="1">
    <citation type="submission" date="2023-07" db="EMBL/GenBank/DDBJ databases">
        <title>draft genome sequence of fig (Ficus carica).</title>
        <authorList>
            <person name="Takahashi T."/>
            <person name="Nishimura K."/>
        </authorList>
    </citation>
    <scope>NUCLEOTIDE SEQUENCE</scope>
</reference>
<evidence type="ECO:0000313" key="11">
    <source>
        <dbReference type="Proteomes" id="UP001187192"/>
    </source>
</evidence>
<gene>
    <name evidence="10" type="ORF">TIFTF001_030859</name>
</gene>
<feature type="transmembrane region" description="Helical" evidence="9">
    <location>
        <begin position="163"/>
        <end position="183"/>
    </location>
</feature>
<evidence type="ECO:0000256" key="2">
    <source>
        <dbReference type="ARBA" id="ARBA00022448"/>
    </source>
</evidence>
<dbReference type="InterPro" id="IPR000425">
    <property type="entry name" value="MIP"/>
</dbReference>
<dbReference type="AlphaFoldDB" id="A0AA88DTZ1"/>
<evidence type="ECO:0000256" key="8">
    <source>
        <dbReference type="RuleBase" id="RU000477"/>
    </source>
</evidence>
<name>A0AA88DTZ1_FICCA</name>
<evidence type="ECO:0000256" key="9">
    <source>
        <dbReference type="SAM" id="Phobius"/>
    </source>
</evidence>
<dbReference type="SUPFAM" id="SSF81338">
    <property type="entry name" value="Aquaporin-like"/>
    <property type="match status" value="1"/>
</dbReference>
<dbReference type="PRINTS" id="PR00783">
    <property type="entry name" value="MINTRINSICP"/>
</dbReference>
<dbReference type="Gene3D" id="1.20.1080.10">
    <property type="entry name" value="Glycerol uptake facilitator protein"/>
    <property type="match status" value="1"/>
</dbReference>
<keyword evidence="3 8" id="KW-0812">Transmembrane</keyword>
<feature type="transmembrane region" description="Helical" evidence="9">
    <location>
        <begin position="137"/>
        <end position="156"/>
    </location>
</feature>
<dbReference type="Proteomes" id="UP001187192">
    <property type="component" value="Unassembled WGS sequence"/>
</dbReference>
<evidence type="ECO:0000256" key="4">
    <source>
        <dbReference type="ARBA" id="ARBA00022737"/>
    </source>
</evidence>
<dbReference type="Gramene" id="FCD_00020361-RA">
    <property type="protein sequence ID" value="FCD_00020361-RA:cds"/>
    <property type="gene ID" value="FCD_00020361"/>
</dbReference>
<dbReference type="InterPro" id="IPR023271">
    <property type="entry name" value="Aquaporin-like"/>
</dbReference>
<comment type="similarity">
    <text evidence="7">Belongs to the MIP/aquaporin (TC 1.A.8) family. SIP (TC 1.A.8.10) subfamily.</text>
</comment>
<evidence type="ECO:0000256" key="1">
    <source>
        <dbReference type="ARBA" id="ARBA00004141"/>
    </source>
</evidence>
<accession>A0AA88DTZ1</accession>
<protein>
    <submittedName>
        <fullName evidence="10">Uncharacterized protein</fullName>
    </submittedName>
</protein>
<keyword evidence="2 8" id="KW-0813">Transport</keyword>
<feature type="transmembrane region" description="Helical" evidence="9">
    <location>
        <begin position="43"/>
        <end position="61"/>
    </location>
</feature>
<feature type="transmembrane region" description="Helical" evidence="9">
    <location>
        <begin position="210"/>
        <end position="231"/>
    </location>
</feature>
<proteinExistence type="inferred from homology"/>
<dbReference type="PANTHER" id="PTHR46739:SF2">
    <property type="entry name" value="MAJOR INTRINSIC PROTEIN (MIP) FAMILY TRANSPORTER"/>
    <property type="match status" value="1"/>
</dbReference>
<evidence type="ECO:0000313" key="10">
    <source>
        <dbReference type="EMBL" id="GMN61752.1"/>
    </source>
</evidence>
<dbReference type="PANTHER" id="PTHR46739">
    <property type="entry name" value="AQUAPORIN SIP1-1"/>
    <property type="match status" value="1"/>
</dbReference>
<feature type="transmembrane region" description="Helical" evidence="9">
    <location>
        <begin position="12"/>
        <end position="36"/>
    </location>
</feature>
<evidence type="ECO:0000256" key="7">
    <source>
        <dbReference type="ARBA" id="ARBA00024030"/>
    </source>
</evidence>
<comment type="subcellular location">
    <subcellularLocation>
        <location evidence="1">Membrane</location>
        <topology evidence="1">Multi-pass membrane protein</topology>
    </subcellularLocation>
</comment>
<evidence type="ECO:0000256" key="5">
    <source>
        <dbReference type="ARBA" id="ARBA00022989"/>
    </source>
</evidence>
<dbReference type="GO" id="GO:0016020">
    <property type="term" value="C:membrane"/>
    <property type="evidence" value="ECO:0007669"/>
    <property type="project" value="UniProtKB-SubCell"/>
</dbReference>
<dbReference type="Pfam" id="PF00230">
    <property type="entry name" value="MIP"/>
    <property type="match status" value="1"/>
</dbReference>
<organism evidence="10 11">
    <name type="scientific">Ficus carica</name>
    <name type="common">Common fig</name>
    <dbReference type="NCBI Taxonomy" id="3494"/>
    <lineage>
        <taxon>Eukaryota</taxon>
        <taxon>Viridiplantae</taxon>
        <taxon>Streptophyta</taxon>
        <taxon>Embryophyta</taxon>
        <taxon>Tracheophyta</taxon>
        <taxon>Spermatophyta</taxon>
        <taxon>Magnoliopsida</taxon>
        <taxon>eudicotyledons</taxon>
        <taxon>Gunneridae</taxon>
        <taxon>Pentapetalae</taxon>
        <taxon>rosids</taxon>
        <taxon>fabids</taxon>
        <taxon>Rosales</taxon>
        <taxon>Moraceae</taxon>
        <taxon>Ficeae</taxon>
        <taxon>Ficus</taxon>
    </lineage>
</organism>
<sequence length="241" mass="25420">MGVLKSAMADAVLTSLWVFAMPVTRISTSIFLTSYLGIQPKSLSGFVANTLFTSLLLITFTEISKALGGASFNPSTSAAFFAAGQSPSASLISTAVRFPGQAAGGVAGVKAILTLLPNQLRQNLRGPSLKVDLHTGALAEGVLTFVFCFSVLSVVVKGPKSPLLKVWLLSNVTAGLVSVGRAYTGPSMNPANAFGWAFANDKHNTWEQFYVYWICPIVGAILAAGVFRILFSKPAVKEKKA</sequence>